<evidence type="ECO:0000313" key="2">
    <source>
        <dbReference type="EMBL" id="ADY29355.1"/>
    </source>
</evidence>
<keyword evidence="3" id="KW-1185">Reference proteome</keyword>
<dbReference type="EMBL" id="CP002534">
    <property type="protein sequence ID" value="ADY29355.1"/>
    <property type="molecule type" value="Genomic_DNA"/>
</dbReference>
<name>F0R9M3_CELLC</name>
<evidence type="ECO:0000256" key="1">
    <source>
        <dbReference type="SAM" id="Phobius"/>
    </source>
</evidence>
<feature type="transmembrane region" description="Helical" evidence="1">
    <location>
        <begin position="125"/>
        <end position="146"/>
    </location>
</feature>
<keyword evidence="1" id="KW-1133">Transmembrane helix</keyword>
<dbReference type="HOGENOM" id="CLU_923436_0_0_10"/>
<evidence type="ECO:0000313" key="3">
    <source>
        <dbReference type="Proteomes" id="UP000007487"/>
    </source>
</evidence>
<keyword evidence="1" id="KW-0472">Membrane</keyword>
<gene>
    <name evidence="2" type="ordered locus">Celly_1531</name>
</gene>
<sequence length="301" mass="34696">MSYIVSITRKDIPKIDKIAWDLLEKLDLREKNKKPRQDFVTLIQKFTSKYPCISELSDENIDDGIWSDGPLIDNAGHDITILGLTYEKVDEVLPFLINTANENGFVVFDKQTNIIHRSNDNKQRWIWALAMILSIVVFLLFIPNSIYNLSPLIFSVLGTALTMFCLIQTFYNFRNIQDYHDRVEHGNDMKFKLLAISSIPLCFILYMTFIMNFTFKKSNDISQYGIKTNGTIISTNITKIVRKTGTGKIYYAKVKFITEDGQTIIAEEQINKEEHKNLIIGQQIELSYSGKDPTIVELKIE</sequence>
<protein>
    <submittedName>
        <fullName evidence="2">Uncharacterized protein</fullName>
    </submittedName>
</protein>
<dbReference type="STRING" id="867900.Celly_1531"/>
<keyword evidence="1" id="KW-0812">Transmembrane</keyword>
<dbReference type="Proteomes" id="UP000007487">
    <property type="component" value="Chromosome"/>
</dbReference>
<dbReference type="AlphaFoldDB" id="F0R9M3"/>
<dbReference type="RefSeq" id="WP_013621100.1">
    <property type="nucleotide sequence ID" value="NC_015167.1"/>
</dbReference>
<feature type="transmembrane region" description="Helical" evidence="1">
    <location>
        <begin position="193"/>
        <end position="215"/>
    </location>
</feature>
<feature type="transmembrane region" description="Helical" evidence="1">
    <location>
        <begin position="152"/>
        <end position="173"/>
    </location>
</feature>
<proteinExistence type="predicted"/>
<accession>F0R9M3</accession>
<reference evidence="2 3" key="1">
    <citation type="journal article" date="2011" name="Stand. Genomic Sci.">
        <title>Complete genome sequence of Cellulophaga lytica type strain (LIM- 21).</title>
        <authorList>
            <person name="Pati A."/>
            <person name="Abt B."/>
            <person name="Teshima H."/>
            <person name="Nolan M."/>
            <person name="Lapidus A."/>
            <person name="Lucas S."/>
            <person name="Hammon N."/>
            <person name="Deshpande S."/>
            <person name="Cheng J.F."/>
            <person name="Tapia R."/>
            <person name="Han C."/>
            <person name="Goodwin L."/>
            <person name="Pitluck S."/>
            <person name="Liolios K."/>
            <person name="Pagani I."/>
            <person name="Mavromatis K."/>
            <person name="Ovchinikova G."/>
            <person name="Chen A."/>
            <person name="Palaniappan K."/>
            <person name="Land M."/>
            <person name="Hauser L."/>
            <person name="Jeffries C.D."/>
            <person name="Detter J.C."/>
            <person name="Brambilla E.M."/>
            <person name="Kannan K.P."/>
            <person name="Rohde M."/>
            <person name="Spring S."/>
            <person name="Goker M."/>
            <person name="Woyke T."/>
            <person name="Bristow J."/>
            <person name="Eisen J.A."/>
            <person name="Markowitz V."/>
            <person name="Hugenholtz P."/>
            <person name="Kyrpides N.C."/>
            <person name="Klenk H.P."/>
            <person name="Ivanova N."/>
        </authorList>
    </citation>
    <scope>NUCLEOTIDE SEQUENCE [LARGE SCALE GENOMIC DNA]</scope>
    <source>
        <strain evidence="3">ATCC 23178 / DSM 7489 / JCM 8516 / NBRC 14961 / NCIMB 1423 / VKM B-1433 / Cy l20</strain>
    </source>
</reference>
<dbReference type="eggNOG" id="ENOG50336KD">
    <property type="taxonomic scope" value="Bacteria"/>
</dbReference>
<dbReference type="OrthoDB" id="7065448at2"/>
<organism evidence="2 3">
    <name type="scientific">Cellulophaga lytica (strain ATCC 23178 / DSM 7489 / JCM 8516 / NBRC 14961 / NCIMB 1423 / VKM B-1433 / Cy l20)</name>
    <dbReference type="NCBI Taxonomy" id="867900"/>
    <lineage>
        <taxon>Bacteria</taxon>
        <taxon>Pseudomonadati</taxon>
        <taxon>Bacteroidota</taxon>
        <taxon>Flavobacteriia</taxon>
        <taxon>Flavobacteriales</taxon>
        <taxon>Flavobacteriaceae</taxon>
        <taxon>Cellulophaga</taxon>
    </lineage>
</organism>
<dbReference type="KEGG" id="cly:Celly_1531"/>